<dbReference type="Proteomes" id="UP001153678">
    <property type="component" value="Unassembled WGS sequence"/>
</dbReference>
<organism evidence="1 2">
    <name type="scientific">Funneliformis geosporum</name>
    <dbReference type="NCBI Taxonomy" id="1117311"/>
    <lineage>
        <taxon>Eukaryota</taxon>
        <taxon>Fungi</taxon>
        <taxon>Fungi incertae sedis</taxon>
        <taxon>Mucoromycota</taxon>
        <taxon>Glomeromycotina</taxon>
        <taxon>Glomeromycetes</taxon>
        <taxon>Glomerales</taxon>
        <taxon>Glomeraceae</taxon>
        <taxon>Funneliformis</taxon>
    </lineage>
</organism>
<dbReference type="PANTHER" id="PTHR31511">
    <property type="entry name" value="PROTEIN CBG23764"/>
    <property type="match status" value="1"/>
</dbReference>
<evidence type="ECO:0000313" key="1">
    <source>
        <dbReference type="EMBL" id="CAI2170067.1"/>
    </source>
</evidence>
<dbReference type="EMBL" id="CAMKVN010000652">
    <property type="protein sequence ID" value="CAI2170067.1"/>
    <property type="molecule type" value="Genomic_DNA"/>
</dbReference>
<dbReference type="PANTHER" id="PTHR31511:SF12">
    <property type="entry name" value="RHO TERMINATION FACTOR N-TERMINAL DOMAIN-CONTAINING PROTEIN"/>
    <property type="match status" value="1"/>
</dbReference>
<sequence>MKVGQLKYIDSMQFINTICYKGVYPYKYIDFHDRFLETELPPIHEFHGQLREKLSKKIIFMLRKCERNLDLRKISIKYDGLNPSHYVSLLLYSWNAMLKITGIRIELFTDMIMHDFIEKAKRGGISMAYQ</sequence>
<reference evidence="1" key="1">
    <citation type="submission" date="2022-08" db="EMBL/GenBank/DDBJ databases">
        <authorList>
            <person name="Kallberg Y."/>
            <person name="Tangrot J."/>
            <person name="Rosling A."/>
        </authorList>
    </citation>
    <scope>NUCLEOTIDE SEQUENCE</scope>
    <source>
        <strain evidence="1">Wild A</strain>
    </source>
</reference>
<comment type="caution">
    <text evidence="1">The sequence shown here is derived from an EMBL/GenBank/DDBJ whole genome shotgun (WGS) entry which is preliminary data.</text>
</comment>
<accession>A0A9W4SI96</accession>
<gene>
    <name evidence="1" type="ORF">FWILDA_LOCUS4396</name>
</gene>
<dbReference type="AlphaFoldDB" id="A0A9W4SI96"/>
<name>A0A9W4SI96_9GLOM</name>
<keyword evidence="2" id="KW-1185">Reference proteome</keyword>
<proteinExistence type="predicted"/>
<dbReference type="OrthoDB" id="414982at2759"/>
<protein>
    <submittedName>
        <fullName evidence="1">18943_t:CDS:1</fullName>
    </submittedName>
</protein>
<evidence type="ECO:0000313" key="2">
    <source>
        <dbReference type="Proteomes" id="UP001153678"/>
    </source>
</evidence>